<protein>
    <recommendedName>
        <fullName evidence="3">Mannitol-1-phosphate 5-dehydrogenase</fullName>
        <ecNumber evidence="2">1.1.1.17</ecNumber>
    </recommendedName>
</protein>
<evidence type="ECO:0000256" key="3">
    <source>
        <dbReference type="ARBA" id="ARBA00016219"/>
    </source>
</evidence>
<dbReference type="InterPro" id="IPR013118">
    <property type="entry name" value="Mannitol_DH_C"/>
</dbReference>
<dbReference type="EMBL" id="AP027729">
    <property type="protein sequence ID" value="BDZ42328.1"/>
    <property type="molecule type" value="Genomic_DNA"/>
</dbReference>
<evidence type="ECO:0000256" key="1">
    <source>
        <dbReference type="ARBA" id="ARBA00006541"/>
    </source>
</evidence>
<feature type="domain" description="Mannitol dehydrogenase C-terminal" evidence="9">
    <location>
        <begin position="292"/>
        <end position="415"/>
    </location>
</feature>
<feature type="domain" description="Mannitol dehydrogenase N-terminal" evidence="8">
    <location>
        <begin position="37"/>
        <end position="283"/>
    </location>
</feature>
<name>A0ABN6XBJ2_9CELL</name>
<dbReference type="PANTHER" id="PTHR43362">
    <property type="entry name" value="MANNITOL DEHYDROGENASE DSF1-RELATED"/>
    <property type="match status" value="1"/>
</dbReference>
<dbReference type="InterPro" id="IPR013328">
    <property type="entry name" value="6PGD_dom2"/>
</dbReference>
<accession>A0ABN6XBJ2</accession>
<reference evidence="11" key="1">
    <citation type="journal article" date="2019" name="Int. J. Syst. Evol. Microbiol.">
        <title>The Global Catalogue of Microorganisms (GCM) 10K type strain sequencing project: providing services to taxonomists for standard genome sequencing and annotation.</title>
        <authorList>
            <consortium name="The Broad Institute Genomics Platform"/>
            <consortium name="The Broad Institute Genome Sequencing Center for Infectious Disease"/>
            <person name="Wu L."/>
            <person name="Ma J."/>
        </authorList>
    </citation>
    <scope>NUCLEOTIDE SEQUENCE [LARGE SCALE GENOMIC DNA]</scope>
    <source>
        <strain evidence="11">NBRC 108565</strain>
    </source>
</reference>
<gene>
    <name evidence="10" type="primary">uxuB</name>
    <name evidence="10" type="ORF">GCM10025865_16270</name>
</gene>
<dbReference type="EC" id="1.1.1.17" evidence="2"/>
<dbReference type="PRINTS" id="PR00084">
    <property type="entry name" value="MTLDHDRGNASE"/>
</dbReference>
<evidence type="ECO:0000256" key="7">
    <source>
        <dbReference type="SAM" id="MobiDB-lite"/>
    </source>
</evidence>
<dbReference type="SUPFAM" id="SSF51735">
    <property type="entry name" value="NAD(P)-binding Rossmann-fold domains"/>
    <property type="match status" value="1"/>
</dbReference>
<comment type="similarity">
    <text evidence="1">Belongs to the mannitol dehydrogenase family.</text>
</comment>
<dbReference type="Proteomes" id="UP001321475">
    <property type="component" value="Chromosome"/>
</dbReference>
<keyword evidence="11" id="KW-1185">Reference proteome</keyword>
<dbReference type="InterPro" id="IPR036291">
    <property type="entry name" value="NAD(P)-bd_dom_sf"/>
</dbReference>
<evidence type="ECO:0000256" key="5">
    <source>
        <dbReference type="ARBA" id="ARBA00023027"/>
    </source>
</evidence>
<dbReference type="PANTHER" id="PTHR43362:SF1">
    <property type="entry name" value="MANNITOL DEHYDROGENASE 2-RELATED"/>
    <property type="match status" value="1"/>
</dbReference>
<dbReference type="InterPro" id="IPR023027">
    <property type="entry name" value="Mannitol_DH_CS"/>
</dbReference>
<dbReference type="PROSITE" id="PS00974">
    <property type="entry name" value="MANNITOL_DHGENASE"/>
    <property type="match status" value="1"/>
</dbReference>
<evidence type="ECO:0000256" key="4">
    <source>
        <dbReference type="ARBA" id="ARBA00023002"/>
    </source>
</evidence>
<dbReference type="InterPro" id="IPR013131">
    <property type="entry name" value="Mannitol_DH_N"/>
</dbReference>
<dbReference type="InterPro" id="IPR050988">
    <property type="entry name" value="Mannitol_DH/Oxidoreductase"/>
</dbReference>
<dbReference type="InterPro" id="IPR000669">
    <property type="entry name" value="Mannitol_DH"/>
</dbReference>
<evidence type="ECO:0000259" key="8">
    <source>
        <dbReference type="Pfam" id="PF01232"/>
    </source>
</evidence>
<dbReference type="Pfam" id="PF01232">
    <property type="entry name" value="Mannitol_dh"/>
    <property type="match status" value="1"/>
</dbReference>
<dbReference type="InterPro" id="IPR008927">
    <property type="entry name" value="6-PGluconate_DH-like_C_sf"/>
</dbReference>
<comment type="catalytic activity">
    <reaction evidence="6">
        <text>D-mannitol 1-phosphate + NAD(+) = beta-D-fructose 6-phosphate + NADH + H(+)</text>
        <dbReference type="Rhea" id="RHEA:19661"/>
        <dbReference type="ChEBI" id="CHEBI:15378"/>
        <dbReference type="ChEBI" id="CHEBI:57540"/>
        <dbReference type="ChEBI" id="CHEBI:57634"/>
        <dbReference type="ChEBI" id="CHEBI:57945"/>
        <dbReference type="ChEBI" id="CHEBI:61381"/>
        <dbReference type="EC" id="1.1.1.17"/>
    </reaction>
</comment>
<dbReference type="Gene3D" id="1.10.1040.10">
    <property type="entry name" value="N-(1-d-carboxylethyl)-l-norvaline Dehydrogenase, domain 2"/>
    <property type="match status" value="1"/>
</dbReference>
<dbReference type="Pfam" id="PF08125">
    <property type="entry name" value="Mannitol_dh_C"/>
    <property type="match status" value="1"/>
</dbReference>
<evidence type="ECO:0000256" key="2">
    <source>
        <dbReference type="ARBA" id="ARBA00012939"/>
    </source>
</evidence>
<organism evidence="10 11">
    <name type="scientific">Paraoerskovia sediminicola</name>
    <dbReference type="NCBI Taxonomy" id="1138587"/>
    <lineage>
        <taxon>Bacteria</taxon>
        <taxon>Bacillati</taxon>
        <taxon>Actinomycetota</taxon>
        <taxon>Actinomycetes</taxon>
        <taxon>Micrococcales</taxon>
        <taxon>Cellulomonadaceae</taxon>
        <taxon>Paraoerskovia</taxon>
    </lineage>
</organism>
<sequence length="473" mass="49645">MSAVRTPAVGRGAPGPFPSVAPVPGLRRTAPPAPVRHVHLGLGSFFRAHQAWFTHRADDGDQWGIAAFSGRSADLARRLDAQDGLYTLATREPGGETYEVIGSLVAAHAAADGSAWLAYLADPTVVVLTTTVTEAGYLRGGDGGLDRGRPDVAADLAALRDERLQDVTTVPGRLVAGLVARCRADAGPLAVVPCDNLPGNGAAVRRVVLDLAVEVSADLATWITEQVSFVTTMVDRITPEPTAEDVARVAAGTGLDDPTAVVTEPFAEWVLCGSFPGGRPAWESAGATFTDDVARYEARKLGLLNGAHSLLAYLGSLRGHAEVAEAVADPLVRATVDRWWDEASSYLDFPADEIAGYRAALIARFANQAIHHRLEQIGADGSQKLPVRIVPTLRRELAAGRAAPGATTALAAWIASLRTGGVALRDARSDEVAALALEPLATAVQGLLRLLDPPLAGDERLVAAVVRRVQDLA</sequence>
<proteinExistence type="inferred from homology"/>
<keyword evidence="4" id="KW-0560">Oxidoreductase</keyword>
<dbReference type="Gene3D" id="3.40.50.720">
    <property type="entry name" value="NAD(P)-binding Rossmann-like Domain"/>
    <property type="match status" value="1"/>
</dbReference>
<keyword evidence="5" id="KW-0520">NAD</keyword>
<evidence type="ECO:0000313" key="11">
    <source>
        <dbReference type="Proteomes" id="UP001321475"/>
    </source>
</evidence>
<evidence type="ECO:0000256" key="6">
    <source>
        <dbReference type="ARBA" id="ARBA00048615"/>
    </source>
</evidence>
<evidence type="ECO:0000313" key="10">
    <source>
        <dbReference type="EMBL" id="BDZ42328.1"/>
    </source>
</evidence>
<dbReference type="SUPFAM" id="SSF48179">
    <property type="entry name" value="6-phosphogluconate dehydrogenase C-terminal domain-like"/>
    <property type="match status" value="1"/>
</dbReference>
<feature type="region of interest" description="Disordered" evidence="7">
    <location>
        <begin position="1"/>
        <end position="25"/>
    </location>
</feature>
<evidence type="ECO:0000259" key="9">
    <source>
        <dbReference type="Pfam" id="PF08125"/>
    </source>
</evidence>